<comment type="caution">
    <text evidence="4">The sequence shown here is derived from an EMBL/GenBank/DDBJ whole genome shotgun (WGS) entry which is preliminary data.</text>
</comment>
<protein>
    <submittedName>
        <fullName evidence="4">Nad dependent epimerase</fullName>
    </submittedName>
</protein>
<dbReference type="Proteomes" id="UP000756921">
    <property type="component" value="Unassembled WGS sequence"/>
</dbReference>
<dbReference type="EMBL" id="WJXW01000004">
    <property type="protein sequence ID" value="KAF9736716.1"/>
    <property type="molecule type" value="Genomic_DNA"/>
</dbReference>
<dbReference type="SUPFAM" id="SSF51735">
    <property type="entry name" value="NAD(P)-binding Rossmann-fold domains"/>
    <property type="match status" value="1"/>
</dbReference>
<dbReference type="AlphaFoldDB" id="A0A9P6GJC6"/>
<evidence type="ECO:0000313" key="4">
    <source>
        <dbReference type="EMBL" id="KAF9736716.1"/>
    </source>
</evidence>
<keyword evidence="1" id="KW-0560">Oxidoreductase</keyword>
<dbReference type="GO" id="GO:0016616">
    <property type="term" value="F:oxidoreductase activity, acting on the CH-OH group of donors, NAD or NADP as acceptor"/>
    <property type="evidence" value="ECO:0007669"/>
    <property type="project" value="TreeGrafter"/>
</dbReference>
<dbReference type="PANTHER" id="PTHR10366:SF564">
    <property type="entry name" value="STEROL-4-ALPHA-CARBOXYLATE 3-DEHYDROGENASE, DECARBOXYLATING"/>
    <property type="match status" value="1"/>
</dbReference>
<proteinExistence type="inferred from homology"/>
<reference evidence="4" key="1">
    <citation type="journal article" date="2020" name="Mol. Plant Microbe Interact.">
        <title>Genome Sequence of the Biocontrol Agent Coniothyrium minitans strain Conio (IMI 134523).</title>
        <authorList>
            <person name="Patel D."/>
            <person name="Shittu T.A."/>
            <person name="Baroncelli R."/>
            <person name="Muthumeenakshi S."/>
            <person name="Osborne T.H."/>
            <person name="Janganan T.K."/>
            <person name="Sreenivasaprasad S."/>
        </authorList>
    </citation>
    <scope>NUCLEOTIDE SEQUENCE</scope>
    <source>
        <strain evidence="4">Conio</strain>
    </source>
</reference>
<gene>
    <name evidence="4" type="ORF">PMIN01_04495</name>
</gene>
<evidence type="ECO:0000256" key="1">
    <source>
        <dbReference type="ARBA" id="ARBA00023002"/>
    </source>
</evidence>
<evidence type="ECO:0000256" key="2">
    <source>
        <dbReference type="ARBA" id="ARBA00023445"/>
    </source>
</evidence>
<organism evidence="4 5">
    <name type="scientific">Paraphaeosphaeria minitans</name>
    <dbReference type="NCBI Taxonomy" id="565426"/>
    <lineage>
        <taxon>Eukaryota</taxon>
        <taxon>Fungi</taxon>
        <taxon>Dikarya</taxon>
        <taxon>Ascomycota</taxon>
        <taxon>Pezizomycotina</taxon>
        <taxon>Dothideomycetes</taxon>
        <taxon>Pleosporomycetidae</taxon>
        <taxon>Pleosporales</taxon>
        <taxon>Massarineae</taxon>
        <taxon>Didymosphaeriaceae</taxon>
        <taxon>Paraphaeosphaeria</taxon>
    </lineage>
</organism>
<dbReference type="Gene3D" id="3.40.50.720">
    <property type="entry name" value="NAD(P)-binding Rossmann-like Domain"/>
    <property type="match status" value="1"/>
</dbReference>
<comment type="similarity">
    <text evidence="2">Belongs to the NAD(P)-dependent epimerase/dehydratase family. Dihydroflavonol-4-reductase subfamily.</text>
</comment>
<dbReference type="InterPro" id="IPR001509">
    <property type="entry name" value="Epimerase_deHydtase"/>
</dbReference>
<name>A0A9P6GJC6_9PLEO</name>
<evidence type="ECO:0000259" key="3">
    <source>
        <dbReference type="Pfam" id="PF01370"/>
    </source>
</evidence>
<sequence>MAQKETILLTGATGNVGGAILEHLLQTTDFNVNIVLRNAPRQIPLFHERYASETLTGRLTFTSIPEMANPGVFDIAAASATAVIHCATPVGSDSDWVKDMIEPTWTIDHSILTAAQKSPTVKRVIICGTFLQTLGPYNLFEPTTTITNASYNTTTFEEAKAGPWLNAYMFSKTDAERKTWAWHEEQGGQKGTGFDIVMLLPPMITGRSPQVGFKPKSGPGGIGRVYQALFENKTAEDMDSIFPIFLDTDDVARAHVQALEQDRVPGNQRFLLASPETVDLRSVVARMRKEYAEVAHRLPDVVIDEQGHGRRKAKLVKVDTSKSDVVFGTEWRSAYDSIKEIVLDVVRWEKENETARVASTRGFEY</sequence>
<evidence type="ECO:0000313" key="5">
    <source>
        <dbReference type="Proteomes" id="UP000756921"/>
    </source>
</evidence>
<dbReference type="InterPro" id="IPR036291">
    <property type="entry name" value="NAD(P)-bd_dom_sf"/>
</dbReference>
<keyword evidence="5" id="KW-1185">Reference proteome</keyword>
<dbReference type="InterPro" id="IPR050425">
    <property type="entry name" value="NAD(P)_dehydrat-like"/>
</dbReference>
<accession>A0A9P6GJC6</accession>
<dbReference type="PANTHER" id="PTHR10366">
    <property type="entry name" value="NAD DEPENDENT EPIMERASE/DEHYDRATASE"/>
    <property type="match status" value="1"/>
</dbReference>
<dbReference type="OrthoDB" id="2735536at2759"/>
<dbReference type="Pfam" id="PF01370">
    <property type="entry name" value="Epimerase"/>
    <property type="match status" value="1"/>
</dbReference>
<feature type="domain" description="NAD-dependent epimerase/dehydratase" evidence="3">
    <location>
        <begin position="7"/>
        <end position="269"/>
    </location>
</feature>